<feature type="domain" description="Transcription factor zinc-finger" evidence="1">
    <location>
        <begin position="64"/>
        <end position="93"/>
    </location>
</feature>
<sequence length="127" mass="14352">MKCICGNELKMWQGYGEVGLGCECGVSFLPKTHWAALSYSSKFSCAEFDMLIQENTGTCTTHACPQCFNILKQYKTNDLSFKHCSQCSGILMTVKEAIGYFDYFKIQNNSNKHISIIADLPLFNLFF</sequence>
<reference evidence="2 3" key="1">
    <citation type="submission" date="2014-11" db="EMBL/GenBank/DDBJ databases">
        <title>Complete Genome Sequence of Pseudoalteromonas sp. Strain OCN003 Isolated from Kaneohe Bay, Oahu, Hawaii.</title>
        <authorList>
            <person name="Beurmann S."/>
            <person name="Videau P."/>
            <person name="Ushijima B."/>
            <person name="Smith A.M."/>
            <person name="Aeby G.S."/>
            <person name="Callahan S.M."/>
            <person name="Belcaid M."/>
        </authorList>
    </citation>
    <scope>NUCLEOTIDE SEQUENCE [LARGE SCALE GENOMIC DNA]</scope>
    <source>
        <strain evidence="2 3">OCN003</strain>
    </source>
</reference>
<keyword evidence="3" id="KW-1185">Reference proteome</keyword>
<dbReference type="RefSeq" id="WP_040135794.1">
    <property type="nucleotide sequence ID" value="NZ_CP009889.1"/>
</dbReference>
<dbReference type="KEGG" id="pseo:OM33_18440"/>
<dbReference type="Proteomes" id="UP000030341">
    <property type="component" value="Chromosome 2"/>
</dbReference>
<name>A0A0A7EKH3_9GAMM</name>
<evidence type="ECO:0000259" key="1">
    <source>
        <dbReference type="Pfam" id="PF13453"/>
    </source>
</evidence>
<dbReference type="EMBL" id="CP009889">
    <property type="protein sequence ID" value="AIY67053.1"/>
    <property type="molecule type" value="Genomic_DNA"/>
</dbReference>
<protein>
    <recommendedName>
        <fullName evidence="1">Transcription factor zinc-finger domain-containing protein</fullName>
    </recommendedName>
</protein>
<gene>
    <name evidence="2" type="ORF">OM33_18440</name>
</gene>
<dbReference type="InterPro" id="IPR027392">
    <property type="entry name" value="TF_Znf"/>
</dbReference>
<proteinExistence type="predicted"/>
<accession>A0A0A7EKH3</accession>
<organism evidence="2 3">
    <name type="scientific">Pseudoalteromonas piratica</name>
    <dbReference type="NCBI Taxonomy" id="1348114"/>
    <lineage>
        <taxon>Bacteria</taxon>
        <taxon>Pseudomonadati</taxon>
        <taxon>Pseudomonadota</taxon>
        <taxon>Gammaproteobacteria</taxon>
        <taxon>Alteromonadales</taxon>
        <taxon>Pseudoalteromonadaceae</taxon>
        <taxon>Pseudoalteromonas</taxon>
    </lineage>
</organism>
<dbReference type="eggNOG" id="ENOG503449T">
    <property type="taxonomic scope" value="Bacteria"/>
</dbReference>
<dbReference type="AlphaFoldDB" id="A0A0A7EKH3"/>
<dbReference type="HOGENOM" id="CLU_1968709_0_0_6"/>
<dbReference type="Pfam" id="PF13453">
    <property type="entry name" value="Zn_ribbon_TFIIB"/>
    <property type="match status" value="1"/>
</dbReference>
<evidence type="ECO:0000313" key="2">
    <source>
        <dbReference type="EMBL" id="AIY67053.1"/>
    </source>
</evidence>
<evidence type="ECO:0000313" key="3">
    <source>
        <dbReference type="Proteomes" id="UP000030341"/>
    </source>
</evidence>
<dbReference type="OrthoDB" id="6293717at2"/>